<evidence type="ECO:0008006" key="3">
    <source>
        <dbReference type="Google" id="ProtNLM"/>
    </source>
</evidence>
<dbReference type="Proteomes" id="UP001500755">
    <property type="component" value="Unassembled WGS sequence"/>
</dbReference>
<reference evidence="1 2" key="1">
    <citation type="journal article" date="2019" name="Int. J. Syst. Evol. Microbiol.">
        <title>The Global Catalogue of Microorganisms (GCM) 10K type strain sequencing project: providing services to taxonomists for standard genome sequencing and annotation.</title>
        <authorList>
            <consortium name="The Broad Institute Genomics Platform"/>
            <consortium name="The Broad Institute Genome Sequencing Center for Infectious Disease"/>
            <person name="Wu L."/>
            <person name="Ma J."/>
        </authorList>
    </citation>
    <scope>NUCLEOTIDE SEQUENCE [LARGE SCALE GENOMIC DNA]</scope>
    <source>
        <strain evidence="1 2">JCM 14546</strain>
    </source>
</reference>
<evidence type="ECO:0000313" key="1">
    <source>
        <dbReference type="EMBL" id="GAA2011227.1"/>
    </source>
</evidence>
<evidence type="ECO:0000313" key="2">
    <source>
        <dbReference type="Proteomes" id="UP001500755"/>
    </source>
</evidence>
<dbReference type="EMBL" id="BAAANO010000020">
    <property type="protein sequence ID" value="GAA2011227.1"/>
    <property type="molecule type" value="Genomic_DNA"/>
</dbReference>
<protein>
    <recommendedName>
        <fullName evidence="3">FCD domain-containing protein</fullName>
    </recommendedName>
</protein>
<organism evidence="1 2">
    <name type="scientific">Brevibacterium samyangense</name>
    <dbReference type="NCBI Taxonomy" id="366888"/>
    <lineage>
        <taxon>Bacteria</taxon>
        <taxon>Bacillati</taxon>
        <taxon>Actinomycetota</taxon>
        <taxon>Actinomycetes</taxon>
        <taxon>Micrococcales</taxon>
        <taxon>Brevibacteriaceae</taxon>
        <taxon>Brevibacterium</taxon>
    </lineage>
</organism>
<comment type="caution">
    <text evidence="1">The sequence shown here is derived from an EMBL/GenBank/DDBJ whole genome shotgun (WGS) entry which is preliminary data.</text>
</comment>
<gene>
    <name evidence="1" type="ORF">GCM10009755_23220</name>
</gene>
<accession>A0ABN2TJ63</accession>
<name>A0ABN2TJ63_9MICO</name>
<sequence>MLCGGSSGRCLSVRPFRRLLRGRQHASGRIDREFALHRAVLDVCLDICLLRAGEVREAGQGVAEVGVMGGRASVHEFDRLVVGDFEESCGHE</sequence>
<proteinExistence type="predicted"/>
<keyword evidence="2" id="KW-1185">Reference proteome</keyword>